<dbReference type="GO" id="GO:0008703">
    <property type="term" value="F:5-amino-6-(5-phosphoribosylamino)uracil reductase activity"/>
    <property type="evidence" value="ECO:0007669"/>
    <property type="project" value="UniProtKB-EC"/>
</dbReference>
<feature type="binding site" evidence="15">
    <location>
        <position position="213"/>
    </location>
    <ligand>
        <name>substrate</name>
    </ligand>
</feature>
<evidence type="ECO:0000259" key="17">
    <source>
        <dbReference type="PROSITE" id="PS51747"/>
    </source>
</evidence>
<keyword evidence="12" id="KW-0511">Multifunctional enzyme</keyword>
<dbReference type="GO" id="GO:0009231">
    <property type="term" value="P:riboflavin biosynthetic process"/>
    <property type="evidence" value="ECO:0007669"/>
    <property type="project" value="UniProtKB-UniPathway"/>
</dbReference>
<feature type="binding site" evidence="15">
    <location>
        <begin position="334"/>
        <end position="340"/>
    </location>
    <ligand>
        <name>NADP(+)</name>
        <dbReference type="ChEBI" id="CHEBI:58349"/>
    </ligand>
</feature>
<dbReference type="InterPro" id="IPR011549">
    <property type="entry name" value="RibD_C"/>
</dbReference>
<accession>I4VJ98</accession>
<evidence type="ECO:0000256" key="8">
    <source>
        <dbReference type="ARBA" id="ARBA00022801"/>
    </source>
</evidence>
<comment type="function">
    <text evidence="1 13">Converts 2,5-diamino-6-(ribosylamino)-4(3h)-pyrimidinone 5'-phosphate into 5-amino-6-(ribosylamino)-2,4(1h,3h)-pyrimidinedione 5'-phosphate.</text>
</comment>
<dbReference type="InterPro" id="IPR024072">
    <property type="entry name" value="DHFR-like_dom_sf"/>
</dbReference>
<evidence type="ECO:0000256" key="12">
    <source>
        <dbReference type="ARBA" id="ARBA00023268"/>
    </source>
</evidence>
<comment type="cofactor">
    <cofactor evidence="13 16">
        <name>Zn(2+)</name>
        <dbReference type="ChEBI" id="CHEBI:29105"/>
    </cofactor>
    <text evidence="13 16">Binds 1 zinc ion.</text>
</comment>
<keyword evidence="6 13" id="KW-0686">Riboflavin biosynthesis</keyword>
<evidence type="ECO:0000256" key="10">
    <source>
        <dbReference type="ARBA" id="ARBA00022857"/>
    </source>
</evidence>
<dbReference type="InterPro" id="IPR002734">
    <property type="entry name" value="RibDG_C"/>
</dbReference>
<dbReference type="PATRIC" id="fig|1163408.3.peg.3378"/>
<dbReference type="SUPFAM" id="SSF53597">
    <property type="entry name" value="Dihydrofolate reductase-like"/>
    <property type="match status" value="1"/>
</dbReference>
<feature type="binding site" evidence="15">
    <location>
        <position position="202"/>
    </location>
    <ligand>
        <name>NADP(+)</name>
        <dbReference type="ChEBI" id="CHEBI:58349"/>
    </ligand>
</feature>
<comment type="similarity">
    <text evidence="5 13">In the C-terminal section; belongs to the HTP reductase family.</text>
</comment>
<feature type="binding site" evidence="15">
    <location>
        <position position="176"/>
    </location>
    <ligand>
        <name>NADP(+)</name>
        <dbReference type="ChEBI" id="CHEBI:58349"/>
    </ligand>
</feature>
<dbReference type="InterPro" id="IPR016192">
    <property type="entry name" value="APOBEC/CMP_deaminase_Zn-bd"/>
</dbReference>
<dbReference type="EMBL" id="AJXU01000081">
    <property type="protein sequence ID" value="EIL87289.1"/>
    <property type="molecule type" value="Genomic_DNA"/>
</dbReference>
<comment type="similarity">
    <text evidence="4 13">In the N-terminal section; belongs to the cytidine and deoxycytidylate deaminase family.</text>
</comment>
<feature type="binding site" evidence="16">
    <location>
        <position position="81"/>
    </location>
    <ligand>
        <name>Zn(2+)</name>
        <dbReference type="ChEBI" id="CHEBI:29105"/>
        <note>catalytic</note>
    </ligand>
</feature>
<dbReference type="PANTHER" id="PTHR38011:SF7">
    <property type="entry name" value="2,5-DIAMINO-6-RIBOSYLAMINO-4(3H)-PYRIMIDINONE 5'-PHOSPHATE REDUCTASE"/>
    <property type="match status" value="1"/>
</dbReference>
<dbReference type="InterPro" id="IPR004794">
    <property type="entry name" value="Eubact_RibD"/>
</dbReference>
<evidence type="ECO:0000313" key="19">
    <source>
        <dbReference type="Proteomes" id="UP000004210"/>
    </source>
</evidence>
<proteinExistence type="inferred from homology"/>
<evidence type="ECO:0000256" key="2">
    <source>
        <dbReference type="ARBA" id="ARBA00004882"/>
    </source>
</evidence>
<comment type="caution">
    <text evidence="18">The sequence shown here is derived from an EMBL/GenBank/DDBJ whole genome shotgun (WGS) entry which is preliminary data.</text>
</comment>
<keyword evidence="7 13" id="KW-0479">Metal-binding</keyword>
<dbReference type="InterPro" id="IPR016193">
    <property type="entry name" value="Cytidine_deaminase-like"/>
</dbReference>
<feature type="binding site" evidence="15">
    <location>
        <position position="206"/>
    </location>
    <ligand>
        <name>substrate</name>
    </ligand>
</feature>
<sequence>MSASFSATDHAHMAHALRLAERGLYTTAPNPRVGCVIAHGDEVVGTGFHQRAGEPHAEVYALREAGERARGATAYVTLEPCAHHGRTPPCADALIAAGVGRVVVAAEDPFDQVDGRGVSRLRAAGIAVETGLMREAARELNIGFFSRIERGRPFVRVKLAMSLDGRTALANGDSKWITGEAARADVQRWRARSSAILSGSGTVLADNPRLTVRLASSSLSPGSAGGEGWGEGAAFEARAPLTQPSPPSKLGGEGFKPLRVILDRQLRTPAGSHVLDGSAPTLLIHGESASSCTDDRFAHIKRLALPTPADAFDLHAVLALLAQRDVNEIHVEAGPRLCGALFAAGLVDELLLYIAPLLLGSEAAPLMHLPSLTDMASRWSLRLLDQRMLGPDIRLRLRPG</sequence>
<feature type="binding site" evidence="16">
    <location>
        <position position="56"/>
    </location>
    <ligand>
        <name>Zn(2+)</name>
        <dbReference type="ChEBI" id="CHEBI:29105"/>
        <note>catalytic</note>
    </ligand>
</feature>
<evidence type="ECO:0000256" key="6">
    <source>
        <dbReference type="ARBA" id="ARBA00022619"/>
    </source>
</evidence>
<keyword evidence="8 13" id="KW-0378">Hydrolase</keyword>
<feature type="binding site" evidence="15">
    <location>
        <position position="332"/>
    </location>
    <ligand>
        <name>substrate</name>
    </ligand>
</feature>
<dbReference type="PANTHER" id="PTHR38011">
    <property type="entry name" value="DIHYDROFOLATE REDUCTASE FAMILY PROTEIN (AFU_ORTHOLOGUE AFUA_8G06820)"/>
    <property type="match status" value="1"/>
</dbReference>
<comment type="catalytic activity">
    <reaction evidence="13">
        <text>2,5-diamino-6-hydroxy-4-(5-phosphoribosylamino)-pyrimidine + H2O + H(+) = 5-amino-6-(5-phospho-D-ribosylamino)uracil + NH4(+)</text>
        <dbReference type="Rhea" id="RHEA:21868"/>
        <dbReference type="ChEBI" id="CHEBI:15377"/>
        <dbReference type="ChEBI" id="CHEBI:15378"/>
        <dbReference type="ChEBI" id="CHEBI:28938"/>
        <dbReference type="ChEBI" id="CHEBI:58453"/>
        <dbReference type="ChEBI" id="CHEBI:58614"/>
        <dbReference type="EC" id="3.5.4.26"/>
    </reaction>
</comment>
<keyword evidence="11 13" id="KW-0560">Oxidoreductase</keyword>
<comment type="catalytic activity">
    <reaction evidence="13">
        <text>5-amino-6-(5-phospho-D-ribitylamino)uracil + NADP(+) = 5-amino-6-(5-phospho-D-ribosylamino)uracil + NADPH + H(+)</text>
        <dbReference type="Rhea" id="RHEA:17845"/>
        <dbReference type="ChEBI" id="CHEBI:15378"/>
        <dbReference type="ChEBI" id="CHEBI:57783"/>
        <dbReference type="ChEBI" id="CHEBI:58349"/>
        <dbReference type="ChEBI" id="CHEBI:58421"/>
        <dbReference type="ChEBI" id="CHEBI:58453"/>
        <dbReference type="EC" id="1.1.1.193"/>
    </reaction>
</comment>
<dbReference type="NCBIfam" id="TIGR00227">
    <property type="entry name" value="ribD_Cterm"/>
    <property type="match status" value="1"/>
</dbReference>
<evidence type="ECO:0000256" key="5">
    <source>
        <dbReference type="ARBA" id="ARBA00007417"/>
    </source>
</evidence>
<comment type="pathway">
    <text evidence="3 13">Cofactor biosynthesis; riboflavin biosynthesis; 5-amino-6-(D-ribitylamino)uracil from GTP: step 3/4.</text>
</comment>
<keyword evidence="19" id="KW-1185">Reference proteome</keyword>
<evidence type="ECO:0000313" key="18">
    <source>
        <dbReference type="EMBL" id="EIL87289.1"/>
    </source>
</evidence>
<keyword evidence="10 13" id="KW-0521">NADP</keyword>
<feature type="binding site" evidence="15">
    <location>
        <position position="210"/>
    </location>
    <ligand>
        <name>substrate</name>
    </ligand>
</feature>
<dbReference type="FunFam" id="3.40.140.10:FF:000025">
    <property type="entry name" value="Riboflavin biosynthesis protein RibD"/>
    <property type="match status" value="1"/>
</dbReference>
<evidence type="ECO:0000256" key="1">
    <source>
        <dbReference type="ARBA" id="ARBA00002151"/>
    </source>
</evidence>
<protein>
    <recommendedName>
        <fullName evidence="13">Riboflavin biosynthesis protein RibD</fullName>
    </recommendedName>
    <domain>
        <recommendedName>
            <fullName evidence="13">Diaminohydroxyphosphoribosylaminopyrimidine deaminase</fullName>
            <shortName evidence="13">DRAP deaminase</shortName>
            <ecNumber evidence="13">3.5.4.26</ecNumber>
        </recommendedName>
        <alternativeName>
            <fullName evidence="13">Riboflavin-specific deaminase</fullName>
        </alternativeName>
    </domain>
    <domain>
        <recommendedName>
            <fullName evidence="13">5-amino-6-(5-phosphoribosylamino)uracil reductase</fullName>
            <ecNumber evidence="13">1.1.1.193</ecNumber>
        </recommendedName>
        <alternativeName>
            <fullName evidence="13">HTP reductase</fullName>
        </alternativeName>
    </domain>
</protein>
<dbReference type="PROSITE" id="PS00903">
    <property type="entry name" value="CYT_DCMP_DEAMINASES_1"/>
    <property type="match status" value="1"/>
</dbReference>
<evidence type="ECO:0000256" key="15">
    <source>
        <dbReference type="PIRSR" id="PIRSR006769-2"/>
    </source>
</evidence>
<evidence type="ECO:0000256" key="14">
    <source>
        <dbReference type="PIRSR" id="PIRSR006769-1"/>
    </source>
</evidence>
<dbReference type="Gene3D" id="3.40.140.10">
    <property type="entry name" value="Cytidine Deaminase, domain 2"/>
    <property type="match status" value="1"/>
</dbReference>
<dbReference type="Proteomes" id="UP000004210">
    <property type="component" value="Unassembled WGS sequence"/>
</dbReference>
<feature type="binding site" evidence="15">
    <location>
        <position position="190"/>
    </location>
    <ligand>
        <name>substrate</name>
    </ligand>
</feature>
<evidence type="ECO:0000256" key="16">
    <source>
        <dbReference type="PIRSR" id="PIRSR006769-3"/>
    </source>
</evidence>
<dbReference type="GO" id="GO:0008835">
    <property type="term" value="F:diaminohydroxyphosphoribosylaminopyrimidine deaminase activity"/>
    <property type="evidence" value="ECO:0007669"/>
    <property type="project" value="UniProtKB-EC"/>
</dbReference>
<dbReference type="NCBIfam" id="TIGR00326">
    <property type="entry name" value="eubact_ribD"/>
    <property type="match status" value="1"/>
</dbReference>
<evidence type="ECO:0000256" key="9">
    <source>
        <dbReference type="ARBA" id="ARBA00022833"/>
    </source>
</evidence>
<dbReference type="Gene3D" id="3.40.430.10">
    <property type="entry name" value="Dihydrofolate Reductase, subunit A"/>
    <property type="match status" value="1"/>
</dbReference>
<name>I4VJ98_9GAMM</name>
<dbReference type="InterPro" id="IPR050765">
    <property type="entry name" value="Riboflavin_Biosynth_HTPR"/>
</dbReference>
<dbReference type="STRING" id="1163408.UU9_16656"/>
<dbReference type="GO" id="GO:0050661">
    <property type="term" value="F:NADP binding"/>
    <property type="evidence" value="ECO:0007669"/>
    <property type="project" value="InterPro"/>
</dbReference>
<dbReference type="SUPFAM" id="SSF53927">
    <property type="entry name" value="Cytidine deaminase-like"/>
    <property type="match status" value="1"/>
</dbReference>
<dbReference type="UniPathway" id="UPA00275">
    <property type="reaction ID" value="UER00401"/>
</dbReference>
<dbReference type="AlphaFoldDB" id="I4VJ98"/>
<dbReference type="PROSITE" id="PS51747">
    <property type="entry name" value="CYT_DCMP_DEAMINASES_2"/>
    <property type="match status" value="1"/>
</dbReference>
<evidence type="ECO:0000256" key="4">
    <source>
        <dbReference type="ARBA" id="ARBA00005259"/>
    </source>
</evidence>
<feature type="binding site" evidence="15">
    <location>
        <position position="174"/>
    </location>
    <ligand>
        <name>substrate</name>
    </ligand>
</feature>
<keyword evidence="9 13" id="KW-0862">Zinc</keyword>
<dbReference type="Pfam" id="PF00383">
    <property type="entry name" value="dCMP_cyt_deam_1"/>
    <property type="match status" value="1"/>
</dbReference>
<feature type="domain" description="CMP/dCMP-type deaminase" evidence="17">
    <location>
        <begin position="7"/>
        <end position="129"/>
    </location>
</feature>
<reference evidence="18 19" key="1">
    <citation type="journal article" date="2012" name="J. Bacteriol.">
        <title>Genome sequences for six rhodanobacter strains, isolated from soils and the terrestrial subsurface, with variable denitrification capabilities.</title>
        <authorList>
            <person name="Kostka J.E."/>
            <person name="Green S.J."/>
            <person name="Rishishwar L."/>
            <person name="Prakash O."/>
            <person name="Katz L.S."/>
            <person name="Marino-Ramirez L."/>
            <person name="Jordan I.K."/>
            <person name="Munk C."/>
            <person name="Ivanova N."/>
            <person name="Mikhailova N."/>
            <person name="Watson D.B."/>
            <person name="Brown S.D."/>
            <person name="Palumbo A.V."/>
            <person name="Brooks S.C."/>
        </authorList>
    </citation>
    <scope>NUCLEOTIDE SEQUENCE [LARGE SCALE GENOMIC DNA]</scope>
    <source>
        <strain evidence="19">Jip2T</strain>
    </source>
</reference>
<evidence type="ECO:0000256" key="11">
    <source>
        <dbReference type="ARBA" id="ARBA00023002"/>
    </source>
</evidence>
<dbReference type="CDD" id="cd01284">
    <property type="entry name" value="Riboflavin_deaminase-reductase"/>
    <property type="match status" value="1"/>
</dbReference>
<dbReference type="InterPro" id="IPR002125">
    <property type="entry name" value="CMP_dCMP_dom"/>
</dbReference>
<feature type="active site" description="Proton donor" evidence="14">
    <location>
        <position position="58"/>
    </location>
</feature>
<dbReference type="EC" id="1.1.1.193" evidence="13"/>
<gene>
    <name evidence="18" type="ORF">UU9_16656</name>
</gene>
<feature type="binding site" evidence="15">
    <location>
        <position position="160"/>
    </location>
    <ligand>
        <name>NADP(+)</name>
        <dbReference type="ChEBI" id="CHEBI:58349"/>
    </ligand>
</feature>
<dbReference type="eggNOG" id="COG1985">
    <property type="taxonomic scope" value="Bacteria"/>
</dbReference>
<dbReference type="Pfam" id="PF01872">
    <property type="entry name" value="RibD_C"/>
    <property type="match status" value="1"/>
</dbReference>
<evidence type="ECO:0000256" key="7">
    <source>
        <dbReference type="ARBA" id="ARBA00022723"/>
    </source>
</evidence>
<feature type="binding site" evidence="16">
    <location>
        <position position="90"/>
    </location>
    <ligand>
        <name>Zn(2+)</name>
        <dbReference type="ChEBI" id="CHEBI:29105"/>
        <note>catalytic</note>
    </ligand>
</feature>
<dbReference type="PIRSF" id="PIRSF006769">
    <property type="entry name" value="RibD"/>
    <property type="match status" value="1"/>
</dbReference>
<dbReference type="GO" id="GO:0008270">
    <property type="term" value="F:zinc ion binding"/>
    <property type="evidence" value="ECO:0007669"/>
    <property type="project" value="InterPro"/>
</dbReference>
<dbReference type="eggNOG" id="COG0117">
    <property type="taxonomic scope" value="Bacteria"/>
</dbReference>
<evidence type="ECO:0000256" key="3">
    <source>
        <dbReference type="ARBA" id="ARBA00004910"/>
    </source>
</evidence>
<organism evidence="18 19">
    <name type="scientific">Rhodanobacter fulvus Jip2</name>
    <dbReference type="NCBI Taxonomy" id="1163408"/>
    <lineage>
        <taxon>Bacteria</taxon>
        <taxon>Pseudomonadati</taxon>
        <taxon>Pseudomonadota</taxon>
        <taxon>Gammaproteobacteria</taxon>
        <taxon>Lysobacterales</taxon>
        <taxon>Rhodanobacteraceae</taxon>
        <taxon>Rhodanobacter</taxon>
    </lineage>
</organism>
<comment type="pathway">
    <text evidence="2 13">Cofactor biosynthesis; riboflavin biosynthesis; 5-amino-6-(D-ribitylamino)uracil from GTP: step 2/4.</text>
</comment>
<evidence type="ECO:0000256" key="13">
    <source>
        <dbReference type="PIRNR" id="PIRNR006769"/>
    </source>
</evidence>
<dbReference type="EC" id="3.5.4.26" evidence="13"/>